<dbReference type="AlphaFoldDB" id="A0A7D8V0A5"/>
<keyword evidence="2" id="KW-1185">Reference proteome</keyword>
<accession>A0A7D8V0A5</accession>
<evidence type="ECO:0000313" key="1">
    <source>
        <dbReference type="EMBL" id="TXT11012.1"/>
    </source>
</evidence>
<name>A0A7D8V0A5_VANHU</name>
<evidence type="ECO:0000313" key="2">
    <source>
        <dbReference type="Proteomes" id="UP000473826"/>
    </source>
</evidence>
<dbReference type="OrthoDB" id="10647649at2759"/>
<dbReference type="EMBL" id="QKWK01000004">
    <property type="protein sequence ID" value="TXT11012.1"/>
    <property type="molecule type" value="Genomic_DNA"/>
</dbReference>
<reference evidence="1 2" key="1">
    <citation type="journal article" date="2019" name="PLoS Genet.">
        <title>Convergent evolution of linked mating-type loci in basidiomycete fungi.</title>
        <authorList>
            <person name="Sun S."/>
            <person name="Coelho M.A."/>
            <person name="Heitman J."/>
            <person name="Nowrousian M."/>
        </authorList>
    </citation>
    <scope>NUCLEOTIDE SEQUENCE [LARGE SCALE GENOMIC DNA]</scope>
    <source>
        <strain evidence="1 2">CBS 4282</strain>
    </source>
</reference>
<dbReference type="Proteomes" id="UP000473826">
    <property type="component" value="Unassembled WGS sequence"/>
</dbReference>
<sequence>MSSPFNPLTALTPGLHATPGLGASPSVPLHPFLLPTASPAGAAASPGTLLALAGSYSAPLSNLAGTPLAPGAAAAVGVVPLPVPLPGGTNGPATPQTEADDTLRALPDISRLLERAEAVRAELSVLEAGVFGTGEGADDTPALQLDYAQTLLALIQLGGAYLVGALPVPLAAAVPTQAEAPPVAGTGADAVPAQTPAPTSGVGALPTPAQLASFAEGRAAAMFARREGVKTAAKAVQDVLKGSGGR</sequence>
<proteinExistence type="predicted"/>
<gene>
    <name evidence="1" type="ORF">VHUM_01763</name>
</gene>
<organism evidence="1 2">
    <name type="scientific">Vanrija humicola</name>
    <name type="common">Yeast</name>
    <name type="synonym">Cryptococcus humicola</name>
    <dbReference type="NCBI Taxonomy" id="5417"/>
    <lineage>
        <taxon>Eukaryota</taxon>
        <taxon>Fungi</taxon>
        <taxon>Dikarya</taxon>
        <taxon>Basidiomycota</taxon>
        <taxon>Agaricomycotina</taxon>
        <taxon>Tremellomycetes</taxon>
        <taxon>Trichosporonales</taxon>
        <taxon>Trichosporonaceae</taxon>
        <taxon>Vanrija</taxon>
    </lineage>
</organism>
<comment type="caution">
    <text evidence="1">The sequence shown here is derived from an EMBL/GenBank/DDBJ whole genome shotgun (WGS) entry which is preliminary data.</text>
</comment>
<protein>
    <submittedName>
        <fullName evidence="1">Uncharacterized protein</fullName>
    </submittedName>
</protein>